<sequence length="208" mass="22157">MCKKVLAAALMSVGMLSVANVQAQAADPGPFMVRARAVYLGWENGQGGGLPLGGDTKVTAQNLWIPEIDLTYFFTKNIATELVLTYPQDINVNVGGSKAGTISALPPSLMLQYHFTDLGAFKPYVGVGVNYTLFYKRDNILGGAASVSNSSVGVVGQLGFDYMIDKNWGVNVDLKYIQMATNVYVGGDKAGTLNLNPLSVGLGVSYRF</sequence>
<dbReference type="Pfam" id="PF03922">
    <property type="entry name" value="OmpW"/>
    <property type="match status" value="1"/>
</dbReference>
<name>A0A6B2R4D4_9BURK</name>
<keyword evidence="2" id="KW-0732">Signal</keyword>
<dbReference type="InterPro" id="IPR005618">
    <property type="entry name" value="OMPW"/>
</dbReference>
<dbReference type="GO" id="GO:0009279">
    <property type="term" value="C:cell outer membrane"/>
    <property type="evidence" value="ECO:0007669"/>
    <property type="project" value="UniProtKB-SubCell"/>
</dbReference>
<evidence type="ECO:0000313" key="3">
    <source>
        <dbReference type="EMBL" id="NDY84309.1"/>
    </source>
</evidence>
<dbReference type="GO" id="GO:0055085">
    <property type="term" value="P:transmembrane transport"/>
    <property type="evidence" value="ECO:0007669"/>
    <property type="project" value="TreeGrafter"/>
</dbReference>
<feature type="chain" id="PRO_5025491394" evidence="2">
    <location>
        <begin position="26"/>
        <end position="208"/>
    </location>
</feature>
<comment type="subcellular location">
    <subcellularLocation>
        <location evidence="1">Cell outer membrane</location>
    </subcellularLocation>
</comment>
<dbReference type="PANTHER" id="PTHR36920:SF1">
    <property type="entry name" value="OUTER MEMBRANE PROTEIN W"/>
    <property type="match status" value="1"/>
</dbReference>
<dbReference type="RefSeq" id="WP_163656130.1">
    <property type="nucleotide sequence ID" value="NZ_JAAGRN010000011.1"/>
</dbReference>
<dbReference type="PANTHER" id="PTHR36920">
    <property type="match status" value="1"/>
</dbReference>
<feature type="signal peptide" evidence="2">
    <location>
        <begin position="1"/>
        <end position="25"/>
    </location>
</feature>
<proteinExistence type="predicted"/>
<gene>
    <name evidence="3" type="ORF">G3I67_13835</name>
</gene>
<dbReference type="EMBL" id="JAAGRN010000011">
    <property type="protein sequence ID" value="NDY84309.1"/>
    <property type="molecule type" value="Genomic_DNA"/>
</dbReference>
<organism evidence="3">
    <name type="scientific">Sheuella amnicola</name>
    <dbReference type="NCBI Taxonomy" id="2707330"/>
    <lineage>
        <taxon>Bacteria</taxon>
        <taxon>Pseudomonadati</taxon>
        <taxon>Pseudomonadota</taxon>
        <taxon>Betaproteobacteria</taxon>
        <taxon>Burkholderiales</taxon>
        <taxon>Alcaligenaceae</taxon>
        <taxon>Sheuella</taxon>
    </lineage>
</organism>
<protein>
    <submittedName>
        <fullName evidence="3">OmpW family protein</fullName>
    </submittedName>
</protein>
<evidence type="ECO:0000256" key="2">
    <source>
        <dbReference type="SAM" id="SignalP"/>
    </source>
</evidence>
<dbReference type="SUPFAM" id="SSF56925">
    <property type="entry name" value="OMPA-like"/>
    <property type="match status" value="1"/>
</dbReference>
<dbReference type="AlphaFoldDB" id="A0A6B2R4D4"/>
<evidence type="ECO:0000256" key="1">
    <source>
        <dbReference type="ARBA" id="ARBA00004442"/>
    </source>
</evidence>
<reference evidence="3" key="1">
    <citation type="submission" date="2020-02" db="EMBL/GenBank/DDBJ databases">
        <authorList>
            <person name="Chen W.-M."/>
        </authorList>
    </citation>
    <scope>NUCLEOTIDE SEQUENCE</scope>
    <source>
        <strain evidence="3">NBD-18</strain>
    </source>
</reference>
<dbReference type="InterPro" id="IPR011250">
    <property type="entry name" value="OMP/PagP_B-barrel"/>
</dbReference>
<dbReference type="Gene3D" id="2.40.160.20">
    <property type="match status" value="1"/>
</dbReference>
<accession>A0A6B2R4D4</accession>
<comment type="caution">
    <text evidence="3">The sequence shown here is derived from an EMBL/GenBank/DDBJ whole genome shotgun (WGS) entry which is preliminary data.</text>
</comment>